<dbReference type="PANTHER" id="PTHR35176:SF6">
    <property type="entry name" value="HEME OXYGENASE HI_0854-RELATED"/>
    <property type="match status" value="1"/>
</dbReference>
<dbReference type="EMBL" id="CAEZYW010000285">
    <property type="protein sequence ID" value="CAB4755986.1"/>
    <property type="molecule type" value="Genomic_DNA"/>
</dbReference>
<organism evidence="3">
    <name type="scientific">freshwater metagenome</name>
    <dbReference type="NCBI Taxonomy" id="449393"/>
    <lineage>
        <taxon>unclassified sequences</taxon>
        <taxon>metagenomes</taxon>
        <taxon>ecological metagenomes</taxon>
    </lineage>
</organism>
<dbReference type="InterPro" id="IPR012349">
    <property type="entry name" value="Split_barrel_FMN-bd"/>
</dbReference>
<name>A0A6J6U8P7_9ZZZZ</name>
<accession>A0A6J6U8P7</accession>
<dbReference type="SUPFAM" id="SSF50475">
    <property type="entry name" value="FMN-binding split barrel"/>
    <property type="match status" value="1"/>
</dbReference>
<dbReference type="Pfam" id="PF01243">
    <property type="entry name" value="PNPOx_N"/>
    <property type="match status" value="1"/>
</dbReference>
<sequence length="185" mass="20955">MLANAYRIWEWSMAIKVAKFKDVASGTQNGQFTVGDRDAVTSLDDLDPIYKRLLDEPVTAVVAVMGSTGRPNLTPVWFDYVGDTVLLNLSTERKKVEWLRANPQVSFLLINPVNAYHWVSIKATAVREISEDDPVEGQRVTDQLDYIWTKYTGQEPPYGLRDPGFDERRVLFELKVDSIATFGQP</sequence>
<dbReference type="GO" id="GO:0070967">
    <property type="term" value="F:coenzyme F420 binding"/>
    <property type="evidence" value="ECO:0007669"/>
    <property type="project" value="TreeGrafter"/>
</dbReference>
<evidence type="ECO:0000313" key="3">
    <source>
        <dbReference type="EMBL" id="CAB4755986.1"/>
    </source>
</evidence>
<evidence type="ECO:0000259" key="2">
    <source>
        <dbReference type="Pfam" id="PF01243"/>
    </source>
</evidence>
<reference evidence="3" key="1">
    <citation type="submission" date="2020-05" db="EMBL/GenBank/DDBJ databases">
        <authorList>
            <person name="Chiriac C."/>
            <person name="Salcher M."/>
            <person name="Ghai R."/>
            <person name="Kavagutti S V."/>
        </authorList>
    </citation>
    <scope>NUCLEOTIDE SEQUENCE</scope>
</reference>
<dbReference type="Gene3D" id="2.30.110.10">
    <property type="entry name" value="Electron Transport, Fmn-binding Protein, Chain A"/>
    <property type="match status" value="1"/>
</dbReference>
<gene>
    <name evidence="3" type="ORF">UFOPK2786_01558</name>
</gene>
<dbReference type="InterPro" id="IPR052019">
    <property type="entry name" value="F420H2_bilvrd_red/Heme_oxyg"/>
</dbReference>
<dbReference type="InterPro" id="IPR011576">
    <property type="entry name" value="Pyridox_Oxase_N"/>
</dbReference>
<dbReference type="PANTHER" id="PTHR35176">
    <property type="entry name" value="HEME OXYGENASE HI_0854-RELATED"/>
    <property type="match status" value="1"/>
</dbReference>
<proteinExistence type="predicted"/>
<evidence type="ECO:0000256" key="1">
    <source>
        <dbReference type="ARBA" id="ARBA00023002"/>
    </source>
</evidence>
<keyword evidence="1" id="KW-0560">Oxidoreductase</keyword>
<protein>
    <submittedName>
        <fullName evidence="3">Unannotated protein</fullName>
    </submittedName>
</protein>
<feature type="domain" description="Pyridoxamine 5'-phosphate oxidase N-terminal" evidence="2">
    <location>
        <begin position="50"/>
        <end position="140"/>
    </location>
</feature>
<dbReference type="GO" id="GO:0016627">
    <property type="term" value="F:oxidoreductase activity, acting on the CH-CH group of donors"/>
    <property type="evidence" value="ECO:0007669"/>
    <property type="project" value="TreeGrafter"/>
</dbReference>
<dbReference type="AlphaFoldDB" id="A0A6J6U8P7"/>
<dbReference type="GO" id="GO:0005829">
    <property type="term" value="C:cytosol"/>
    <property type="evidence" value="ECO:0007669"/>
    <property type="project" value="TreeGrafter"/>
</dbReference>